<keyword evidence="1" id="KW-0472">Membrane</keyword>
<keyword evidence="1" id="KW-1133">Transmembrane helix</keyword>
<protein>
    <submittedName>
        <fullName evidence="2">Uncharacterized protein</fullName>
    </submittedName>
</protein>
<comment type="caution">
    <text evidence="2">The sequence shown here is derived from an EMBL/GenBank/DDBJ whole genome shotgun (WGS) entry which is preliminary data.</text>
</comment>
<gene>
    <name evidence="2" type="ORF">AB6A40_009956</name>
</gene>
<keyword evidence="3" id="KW-1185">Reference proteome</keyword>
<reference evidence="2 3" key="1">
    <citation type="submission" date="2024-08" db="EMBL/GenBank/DDBJ databases">
        <title>Gnathostoma spinigerum genome.</title>
        <authorList>
            <person name="Gonzalez-Bertolin B."/>
            <person name="Monzon S."/>
            <person name="Zaballos A."/>
            <person name="Jimenez P."/>
            <person name="Dekumyoy P."/>
            <person name="Varona S."/>
            <person name="Cuesta I."/>
            <person name="Sumanam S."/>
            <person name="Adisakwattana P."/>
            <person name="Gasser R.B."/>
            <person name="Hernandez-Gonzalez A."/>
            <person name="Young N.D."/>
            <person name="Perteguer M.J."/>
        </authorList>
    </citation>
    <scope>NUCLEOTIDE SEQUENCE [LARGE SCALE GENOMIC DNA]</scope>
    <source>
        <strain evidence="2">AL3</strain>
        <tissue evidence="2">Liver</tissue>
    </source>
</reference>
<proteinExistence type="predicted"/>
<accession>A0ABD6EVW2</accession>
<evidence type="ECO:0000256" key="1">
    <source>
        <dbReference type="SAM" id="Phobius"/>
    </source>
</evidence>
<dbReference type="AlphaFoldDB" id="A0ABD6EVW2"/>
<evidence type="ECO:0000313" key="3">
    <source>
        <dbReference type="Proteomes" id="UP001608902"/>
    </source>
</evidence>
<evidence type="ECO:0000313" key="2">
    <source>
        <dbReference type="EMBL" id="MFH4983247.1"/>
    </source>
</evidence>
<keyword evidence="1" id="KW-0812">Transmembrane</keyword>
<feature type="transmembrane region" description="Helical" evidence="1">
    <location>
        <begin position="50"/>
        <end position="68"/>
    </location>
</feature>
<name>A0ABD6EVW2_9BILA</name>
<dbReference type="EMBL" id="JBGFUD010011573">
    <property type="protein sequence ID" value="MFH4983247.1"/>
    <property type="molecule type" value="Genomic_DNA"/>
</dbReference>
<sequence length="105" mass="12579">MYENQKSNYRWGDYYISGGRSGKRSWALETVHAINQMIPTFNEVFDEETFYVFAFCVVIFSILLAIFLSKVVGIRIREYPLNIDREWRDARPANPFRFPWSKKRN</sequence>
<organism evidence="2 3">
    <name type="scientific">Gnathostoma spinigerum</name>
    <dbReference type="NCBI Taxonomy" id="75299"/>
    <lineage>
        <taxon>Eukaryota</taxon>
        <taxon>Metazoa</taxon>
        <taxon>Ecdysozoa</taxon>
        <taxon>Nematoda</taxon>
        <taxon>Chromadorea</taxon>
        <taxon>Rhabditida</taxon>
        <taxon>Spirurina</taxon>
        <taxon>Gnathostomatomorpha</taxon>
        <taxon>Gnathostomatoidea</taxon>
        <taxon>Gnathostomatidae</taxon>
        <taxon>Gnathostoma</taxon>
    </lineage>
</organism>
<dbReference type="Proteomes" id="UP001608902">
    <property type="component" value="Unassembled WGS sequence"/>
</dbReference>